<name>A0AAW6UEI9_9MOLU</name>
<dbReference type="EMBL" id="JASCXW010000027">
    <property type="protein sequence ID" value="MDI6453418.1"/>
    <property type="molecule type" value="Genomic_DNA"/>
</dbReference>
<protein>
    <submittedName>
        <fullName evidence="2">DsbA family protein</fullName>
    </submittedName>
</protein>
<sequence length="215" mass="25443">MKLEFWLDYLNPLCYKQHQSIELLFKKYKFNDLELLYRSYEMIPMFEPEEGCSFYDILAKHHVISLEEAKDFFPDLYESLKPVKVTDVHRLSHLAKKSDKAFEFNQKIFKSYYEDKLDISQKNILMDIALSIGLDQNQVEQVLSSTMFEETVNLNRENAILKGIFELPHIRIDGKIRLSGYHDDSQLLEALMKSSAQFNKTDYCEGENCERKKTR</sequence>
<dbReference type="AlphaFoldDB" id="A0AAW6UEI9"/>
<dbReference type="SUPFAM" id="SSF52833">
    <property type="entry name" value="Thioredoxin-like"/>
    <property type="match status" value="1"/>
</dbReference>
<dbReference type="InterPro" id="IPR001853">
    <property type="entry name" value="DSBA-like_thioredoxin_dom"/>
</dbReference>
<dbReference type="GO" id="GO:0016491">
    <property type="term" value="F:oxidoreductase activity"/>
    <property type="evidence" value="ECO:0007669"/>
    <property type="project" value="InterPro"/>
</dbReference>
<dbReference type="Pfam" id="PF01323">
    <property type="entry name" value="DSBA"/>
    <property type="match status" value="1"/>
</dbReference>
<dbReference type="RefSeq" id="WP_282839851.1">
    <property type="nucleotide sequence ID" value="NZ_JASCXW010000027.1"/>
</dbReference>
<dbReference type="Proteomes" id="UP001431532">
    <property type="component" value="Unassembled WGS sequence"/>
</dbReference>
<evidence type="ECO:0000313" key="3">
    <source>
        <dbReference type="Proteomes" id="UP001431532"/>
    </source>
</evidence>
<proteinExistence type="predicted"/>
<evidence type="ECO:0000259" key="1">
    <source>
        <dbReference type="Pfam" id="PF01323"/>
    </source>
</evidence>
<reference evidence="2" key="1">
    <citation type="submission" date="2023-05" db="EMBL/GenBank/DDBJ databases">
        <title>Mariniplasma microaerophilum sp. nov., a novel anaerobic mollicute isolated from terrestrial mud volcano, Taman Peninsula, Russia.</title>
        <authorList>
            <person name="Khomyakova M.A."/>
            <person name="Merkel A.Y."/>
            <person name="Slobodkin A.I."/>
        </authorList>
    </citation>
    <scope>NUCLEOTIDE SEQUENCE</scope>
    <source>
        <strain evidence="2">M4Ah</strain>
    </source>
</reference>
<dbReference type="InterPro" id="IPR036249">
    <property type="entry name" value="Thioredoxin-like_sf"/>
</dbReference>
<feature type="domain" description="DSBA-like thioredoxin" evidence="1">
    <location>
        <begin position="3"/>
        <end position="191"/>
    </location>
</feature>
<dbReference type="Gene3D" id="3.40.30.10">
    <property type="entry name" value="Glutaredoxin"/>
    <property type="match status" value="1"/>
</dbReference>
<comment type="caution">
    <text evidence="2">The sequence shown here is derived from an EMBL/GenBank/DDBJ whole genome shotgun (WGS) entry which is preliminary data.</text>
</comment>
<organism evidence="2 3">
    <name type="scientific">Peloplasma aerotolerans</name>
    <dbReference type="NCBI Taxonomy" id="3044389"/>
    <lineage>
        <taxon>Bacteria</taxon>
        <taxon>Bacillati</taxon>
        <taxon>Mycoplasmatota</taxon>
        <taxon>Mollicutes</taxon>
        <taxon>Acholeplasmatales</taxon>
        <taxon>Acholeplasmataceae</taxon>
        <taxon>Peloplasma</taxon>
    </lineage>
</organism>
<dbReference type="PANTHER" id="PTHR13887">
    <property type="entry name" value="GLUTATHIONE S-TRANSFERASE KAPPA"/>
    <property type="match status" value="1"/>
</dbReference>
<keyword evidence="3" id="KW-1185">Reference proteome</keyword>
<dbReference type="PANTHER" id="PTHR13887:SF41">
    <property type="entry name" value="THIOREDOXIN SUPERFAMILY PROTEIN"/>
    <property type="match status" value="1"/>
</dbReference>
<accession>A0AAW6UEI9</accession>
<evidence type="ECO:0000313" key="2">
    <source>
        <dbReference type="EMBL" id="MDI6453418.1"/>
    </source>
</evidence>
<gene>
    <name evidence="2" type="ORF">QJ521_07560</name>
</gene>